<sequence length="296" mass="32706">MQKYGPVPEFPVKGKIALITGGGSGIGFALSRLLHERGAHIVIGDIKLVSEAEEWIAQVPKEEVFWQSCDVTSWKDLHDLISASVKHFNDVPDIYVPSAGVFEPTWSNFWGDSEDESYKALRINVDHPIKLTRLAMRALAGAEKQGVVALIASSAGIRGNYLACLYSSAKHAIVGLAKSLGQADVEEGVKVICILPGMVQSPLWEDRQDDIAKETQYQERLKSALQPIDIAENMLLMIESPEYDGGSCVLKTKAEERIVEEGYAKSVGKYDPSPRPEPDLRRIKELLLQHRGKAWV</sequence>
<evidence type="ECO:0000256" key="3">
    <source>
        <dbReference type="ARBA" id="ARBA00023002"/>
    </source>
</evidence>
<dbReference type="InterPro" id="IPR002347">
    <property type="entry name" value="SDR_fam"/>
</dbReference>
<keyword evidence="2" id="KW-0521">NADP</keyword>
<dbReference type="GO" id="GO:0005737">
    <property type="term" value="C:cytoplasm"/>
    <property type="evidence" value="ECO:0007669"/>
    <property type="project" value="TreeGrafter"/>
</dbReference>
<reference evidence="4" key="1">
    <citation type="journal article" date="2020" name="Stud. Mycol.">
        <title>101 Dothideomycetes genomes: a test case for predicting lifestyles and emergence of pathogens.</title>
        <authorList>
            <person name="Haridas S."/>
            <person name="Albert R."/>
            <person name="Binder M."/>
            <person name="Bloem J."/>
            <person name="Labutti K."/>
            <person name="Salamov A."/>
            <person name="Andreopoulos B."/>
            <person name="Baker S."/>
            <person name="Barry K."/>
            <person name="Bills G."/>
            <person name="Bluhm B."/>
            <person name="Cannon C."/>
            <person name="Castanera R."/>
            <person name="Culley D."/>
            <person name="Daum C."/>
            <person name="Ezra D."/>
            <person name="Gonzalez J."/>
            <person name="Henrissat B."/>
            <person name="Kuo A."/>
            <person name="Liang C."/>
            <person name="Lipzen A."/>
            <person name="Lutzoni F."/>
            <person name="Magnuson J."/>
            <person name="Mondo S."/>
            <person name="Nolan M."/>
            <person name="Ohm R."/>
            <person name="Pangilinan J."/>
            <person name="Park H.-J."/>
            <person name="Ramirez L."/>
            <person name="Alfaro M."/>
            <person name="Sun H."/>
            <person name="Tritt A."/>
            <person name="Yoshinaga Y."/>
            <person name="Zwiers L.-H."/>
            <person name="Turgeon B."/>
            <person name="Goodwin S."/>
            <person name="Spatafora J."/>
            <person name="Crous P."/>
            <person name="Grigoriev I."/>
        </authorList>
    </citation>
    <scope>NUCLEOTIDE SEQUENCE</scope>
    <source>
        <strain evidence="4">ATCC 36951</strain>
    </source>
</reference>
<dbReference type="SUPFAM" id="SSF51735">
    <property type="entry name" value="NAD(P)-binding Rossmann-fold domains"/>
    <property type="match status" value="1"/>
</dbReference>
<dbReference type="RefSeq" id="XP_033671075.1">
    <property type="nucleotide sequence ID" value="XM_033805098.1"/>
</dbReference>
<comment type="similarity">
    <text evidence="1">Belongs to the short-chain dehydrogenases/reductases (SDR) family.</text>
</comment>
<dbReference type="PROSITE" id="PS00061">
    <property type="entry name" value="ADH_SHORT"/>
    <property type="match status" value="1"/>
</dbReference>
<organism evidence="4 5">
    <name type="scientific">Zasmidium cellare ATCC 36951</name>
    <dbReference type="NCBI Taxonomy" id="1080233"/>
    <lineage>
        <taxon>Eukaryota</taxon>
        <taxon>Fungi</taxon>
        <taxon>Dikarya</taxon>
        <taxon>Ascomycota</taxon>
        <taxon>Pezizomycotina</taxon>
        <taxon>Dothideomycetes</taxon>
        <taxon>Dothideomycetidae</taxon>
        <taxon>Mycosphaerellales</taxon>
        <taxon>Mycosphaerellaceae</taxon>
        <taxon>Zasmidium</taxon>
    </lineage>
</organism>
<dbReference type="PRINTS" id="PR00081">
    <property type="entry name" value="GDHRDH"/>
</dbReference>
<evidence type="ECO:0000256" key="2">
    <source>
        <dbReference type="ARBA" id="ARBA00022857"/>
    </source>
</evidence>
<gene>
    <name evidence="4" type="ORF">M409DRAFT_19789</name>
</gene>
<dbReference type="PANTHER" id="PTHR44229:SF4">
    <property type="entry name" value="15-HYDROXYPROSTAGLANDIN DEHYDROGENASE [NAD(+)]"/>
    <property type="match status" value="1"/>
</dbReference>
<protein>
    <recommendedName>
        <fullName evidence="6">NAD-dependent 15-hydroxyprostaglandin dehydrogenase</fullName>
    </recommendedName>
</protein>
<keyword evidence="3" id="KW-0560">Oxidoreductase</keyword>
<keyword evidence="5" id="KW-1185">Reference proteome</keyword>
<accession>A0A6A6CXU5</accession>
<evidence type="ECO:0000256" key="1">
    <source>
        <dbReference type="ARBA" id="ARBA00006484"/>
    </source>
</evidence>
<dbReference type="AlphaFoldDB" id="A0A6A6CXU5"/>
<dbReference type="Pfam" id="PF00106">
    <property type="entry name" value="adh_short"/>
    <property type="match status" value="1"/>
</dbReference>
<dbReference type="InterPro" id="IPR020904">
    <property type="entry name" value="Sc_DH/Rdtase_CS"/>
</dbReference>
<evidence type="ECO:0008006" key="6">
    <source>
        <dbReference type="Google" id="ProtNLM"/>
    </source>
</evidence>
<dbReference type="Proteomes" id="UP000799537">
    <property type="component" value="Unassembled WGS sequence"/>
</dbReference>
<evidence type="ECO:0000313" key="4">
    <source>
        <dbReference type="EMBL" id="KAF2170186.1"/>
    </source>
</evidence>
<proteinExistence type="inferred from homology"/>
<dbReference type="GeneID" id="54558370"/>
<dbReference type="EMBL" id="ML993586">
    <property type="protein sequence ID" value="KAF2170186.1"/>
    <property type="molecule type" value="Genomic_DNA"/>
</dbReference>
<name>A0A6A6CXU5_ZASCE</name>
<dbReference type="InterPro" id="IPR036291">
    <property type="entry name" value="NAD(P)-bd_dom_sf"/>
</dbReference>
<dbReference type="GO" id="GO:0016616">
    <property type="term" value="F:oxidoreductase activity, acting on the CH-OH group of donors, NAD or NADP as acceptor"/>
    <property type="evidence" value="ECO:0007669"/>
    <property type="project" value="TreeGrafter"/>
</dbReference>
<dbReference type="Gene3D" id="3.40.50.720">
    <property type="entry name" value="NAD(P)-binding Rossmann-like Domain"/>
    <property type="match status" value="1"/>
</dbReference>
<evidence type="ECO:0000313" key="5">
    <source>
        <dbReference type="Proteomes" id="UP000799537"/>
    </source>
</evidence>
<dbReference type="OrthoDB" id="5296at2759"/>
<dbReference type="PANTHER" id="PTHR44229">
    <property type="entry name" value="15-HYDROXYPROSTAGLANDIN DEHYDROGENASE [NAD(+)]"/>
    <property type="match status" value="1"/>
</dbReference>